<accession>A0AAV6VL67</accession>
<evidence type="ECO:0000313" key="2">
    <source>
        <dbReference type="Proteomes" id="UP000827092"/>
    </source>
</evidence>
<sequence length="260" mass="29180">MSENLHKTYETIVPIFTGPSLYQQASNVTQHKYVSLDNAEEWDTFFEMQNNLSTNNTNTKIPTRHIHKDSNGMFKYTAEDENKYNGKYIKGKIADEITTAISTLVGGNAAHSVALKESKNGDNIIIPAARVVLKSGGHSINTTKLLNDPVCKKYNVSSITLCLPDENMTRGLRCGIDKDGKRIYEVANGLYEIALHWEFGEKQCQLKLLVKEDGSGKIIESNGMSFERDELQALNEVKVGRQYEAKFLYEHSFCGNWVSG</sequence>
<comment type="caution">
    <text evidence="1">The sequence shown here is derived from an EMBL/GenBank/DDBJ whole genome shotgun (WGS) entry which is preliminary data.</text>
</comment>
<keyword evidence="2" id="KW-1185">Reference proteome</keyword>
<organism evidence="1 2">
    <name type="scientific">Oedothorax gibbosus</name>
    <dbReference type="NCBI Taxonomy" id="931172"/>
    <lineage>
        <taxon>Eukaryota</taxon>
        <taxon>Metazoa</taxon>
        <taxon>Ecdysozoa</taxon>
        <taxon>Arthropoda</taxon>
        <taxon>Chelicerata</taxon>
        <taxon>Arachnida</taxon>
        <taxon>Araneae</taxon>
        <taxon>Araneomorphae</taxon>
        <taxon>Entelegynae</taxon>
        <taxon>Araneoidea</taxon>
        <taxon>Linyphiidae</taxon>
        <taxon>Erigoninae</taxon>
        <taxon>Oedothorax</taxon>
    </lineage>
</organism>
<dbReference type="AlphaFoldDB" id="A0AAV6VL67"/>
<proteinExistence type="predicted"/>
<reference evidence="1 2" key="1">
    <citation type="journal article" date="2022" name="Nat. Ecol. Evol.">
        <title>A masculinizing supergene underlies an exaggerated male reproductive morph in a spider.</title>
        <authorList>
            <person name="Hendrickx F."/>
            <person name="De Corte Z."/>
            <person name="Sonet G."/>
            <person name="Van Belleghem S.M."/>
            <person name="Kostlbacher S."/>
            <person name="Vangestel C."/>
        </authorList>
    </citation>
    <scope>NUCLEOTIDE SEQUENCE [LARGE SCALE GENOMIC DNA]</scope>
    <source>
        <strain evidence="1">W744_W776</strain>
    </source>
</reference>
<evidence type="ECO:0000313" key="1">
    <source>
        <dbReference type="EMBL" id="KAG8196458.1"/>
    </source>
</evidence>
<name>A0AAV6VL67_9ARAC</name>
<dbReference type="EMBL" id="JAFNEN010000069">
    <property type="protein sequence ID" value="KAG8196458.1"/>
    <property type="molecule type" value="Genomic_DNA"/>
</dbReference>
<gene>
    <name evidence="1" type="ORF">JTE90_012281</name>
</gene>
<dbReference type="Proteomes" id="UP000827092">
    <property type="component" value="Unassembled WGS sequence"/>
</dbReference>
<protein>
    <submittedName>
        <fullName evidence="1">Uncharacterized protein</fullName>
    </submittedName>
</protein>